<dbReference type="Gene3D" id="1.10.10.10">
    <property type="entry name" value="Winged helix-like DNA-binding domain superfamily/Winged helix DNA-binding domain"/>
    <property type="match status" value="1"/>
</dbReference>
<evidence type="ECO:0000313" key="3">
    <source>
        <dbReference type="EMBL" id="MBX0324545.1"/>
    </source>
</evidence>
<dbReference type="CDD" id="cd00090">
    <property type="entry name" value="HTH_ARSR"/>
    <property type="match status" value="1"/>
</dbReference>
<reference evidence="3 4" key="1">
    <citation type="submission" date="2021-06" db="EMBL/GenBank/DDBJ databases">
        <title>Halomicroarcula sp. a new haloarchaeum isolated from saline soil.</title>
        <authorList>
            <person name="Duran-Viseras A."/>
            <person name="Sanchez-Porro C."/>
            <person name="Ventosa A."/>
        </authorList>
    </citation>
    <scope>NUCLEOTIDE SEQUENCE [LARGE SCALE GENOMIC DNA]</scope>
    <source>
        <strain evidence="3 4">F13</strain>
    </source>
</reference>
<gene>
    <name evidence="3" type="ORF">EGH21_16065</name>
</gene>
<keyword evidence="4" id="KW-1185">Reference proteome</keyword>
<dbReference type="InterPro" id="IPR036390">
    <property type="entry name" value="WH_DNA-bd_sf"/>
</dbReference>
<organism evidence="3 4">
    <name type="scientific">Haloarcula rubra</name>
    <dbReference type="NCBI Taxonomy" id="2487747"/>
    <lineage>
        <taxon>Archaea</taxon>
        <taxon>Methanobacteriati</taxon>
        <taxon>Methanobacteriota</taxon>
        <taxon>Stenosarchaea group</taxon>
        <taxon>Halobacteria</taxon>
        <taxon>Halobacteriales</taxon>
        <taxon>Haloarculaceae</taxon>
        <taxon>Haloarcula</taxon>
    </lineage>
</organism>
<sequence>MTPADQSMAETLATDGGMRAEQLADATDTSQSTVYRMLQRLEGIVTSDDGHVRSTFRVSSSCSRRDSIHTHRPL</sequence>
<dbReference type="InterPro" id="IPR005471">
    <property type="entry name" value="Tscrpt_reg_IclR_N"/>
</dbReference>
<dbReference type="InterPro" id="IPR036388">
    <property type="entry name" value="WH-like_DNA-bd_sf"/>
</dbReference>
<dbReference type="AlphaFoldDB" id="A0AAW4PVI3"/>
<accession>A0AAW4PVI3</accession>
<dbReference type="SUPFAM" id="SSF46785">
    <property type="entry name" value="Winged helix' DNA-binding domain"/>
    <property type="match status" value="1"/>
</dbReference>
<proteinExistence type="predicted"/>
<dbReference type="GO" id="GO:0006355">
    <property type="term" value="P:regulation of DNA-templated transcription"/>
    <property type="evidence" value="ECO:0007669"/>
    <property type="project" value="InterPro"/>
</dbReference>
<dbReference type="GO" id="GO:0003677">
    <property type="term" value="F:DNA binding"/>
    <property type="evidence" value="ECO:0007669"/>
    <property type="project" value="InterPro"/>
</dbReference>
<comment type="caution">
    <text evidence="3">The sequence shown here is derived from an EMBL/GenBank/DDBJ whole genome shotgun (WGS) entry which is preliminary data.</text>
</comment>
<name>A0AAW4PVI3_9EURY</name>
<dbReference type="InterPro" id="IPR011991">
    <property type="entry name" value="ArsR-like_HTH"/>
</dbReference>
<dbReference type="Pfam" id="PF09339">
    <property type="entry name" value="HTH_IclR"/>
    <property type="match status" value="1"/>
</dbReference>
<evidence type="ECO:0000256" key="1">
    <source>
        <dbReference type="SAM" id="MobiDB-lite"/>
    </source>
</evidence>
<dbReference type="RefSeq" id="WP_220619500.1">
    <property type="nucleotide sequence ID" value="NZ_RKLR01000007.1"/>
</dbReference>
<dbReference type="EMBL" id="RKLR01000007">
    <property type="protein sequence ID" value="MBX0324545.1"/>
    <property type="molecule type" value="Genomic_DNA"/>
</dbReference>
<feature type="region of interest" description="Disordered" evidence="1">
    <location>
        <begin position="1"/>
        <end position="30"/>
    </location>
</feature>
<protein>
    <submittedName>
        <fullName evidence="3">Winged helix-turn-helix domain-containing protein</fullName>
    </submittedName>
</protein>
<dbReference type="Proteomes" id="UP001430377">
    <property type="component" value="Unassembled WGS sequence"/>
</dbReference>
<feature type="domain" description="HTH iclR-type" evidence="2">
    <location>
        <begin position="14"/>
        <end position="42"/>
    </location>
</feature>
<evidence type="ECO:0000313" key="4">
    <source>
        <dbReference type="Proteomes" id="UP001430377"/>
    </source>
</evidence>
<evidence type="ECO:0000259" key="2">
    <source>
        <dbReference type="Pfam" id="PF09339"/>
    </source>
</evidence>